<name>A0A7X1C5G9_LISSE</name>
<proteinExistence type="predicted"/>
<evidence type="ECO:0000313" key="1">
    <source>
        <dbReference type="EMBL" id="KKD45371.1"/>
    </source>
</evidence>
<sequence>MIEKLVKIIVERLMAREANRTSVPVSKMPRDPVALFIDSGTVRLTQVNQHFLERLLSGNRPGYLTCWIEKAAEYNVTLELELFDSGEPWLDYRMLTQIALPIFSVTGEQLVHSTGRVICYSDSAIIPSGSTLCKNKKQLVTPLANEFLIKNNIAVRERQ</sequence>
<gene>
    <name evidence="2" type="primary">pduM</name>
    <name evidence="2" type="ORF">HB897_02810</name>
    <name evidence="1" type="ORF">UQ68_08860</name>
</gene>
<dbReference type="Pfam" id="PF15953">
    <property type="entry name" value="PDU_like"/>
    <property type="match status" value="1"/>
</dbReference>
<dbReference type="EMBL" id="JYOM01000014">
    <property type="protein sequence ID" value="KKD45371.1"/>
    <property type="molecule type" value="Genomic_DNA"/>
</dbReference>
<dbReference type="RefSeq" id="WP_003747015.1">
    <property type="nucleotide sequence ID" value="NZ_JAARRG010000001.1"/>
</dbReference>
<organism evidence="2 4">
    <name type="scientific">Listeria seeligeri</name>
    <dbReference type="NCBI Taxonomy" id="1640"/>
    <lineage>
        <taxon>Bacteria</taxon>
        <taxon>Bacillati</taxon>
        <taxon>Bacillota</taxon>
        <taxon>Bacilli</taxon>
        <taxon>Bacillales</taxon>
        <taxon>Listeriaceae</taxon>
        <taxon>Listeria</taxon>
    </lineage>
</organism>
<protein>
    <submittedName>
        <fullName evidence="2">PduM family microcompartment protein</fullName>
    </submittedName>
    <submittedName>
        <fullName evidence="1">Propanediol utilization protein</fullName>
    </submittedName>
</protein>
<evidence type="ECO:0000313" key="2">
    <source>
        <dbReference type="EMBL" id="MBC1485162.1"/>
    </source>
</evidence>
<reference evidence="2 4" key="2">
    <citation type="submission" date="2020-03" db="EMBL/GenBank/DDBJ databases">
        <title>Soil Listeria distribution.</title>
        <authorList>
            <person name="Liao J."/>
            <person name="Wiedmann M."/>
        </authorList>
    </citation>
    <scope>NUCLEOTIDE SEQUENCE [LARGE SCALE GENOMIC DNA]</scope>
    <source>
        <strain evidence="2 4">FSL L7-1560</strain>
    </source>
</reference>
<evidence type="ECO:0000313" key="4">
    <source>
        <dbReference type="Proteomes" id="UP000523362"/>
    </source>
</evidence>
<dbReference type="Proteomes" id="UP000033536">
    <property type="component" value="Unassembled WGS sequence"/>
</dbReference>
<reference evidence="1 3" key="1">
    <citation type="submission" date="2015-02" db="EMBL/GenBank/DDBJ databases">
        <title>Sequencing of Listeria spp. dairy environmental strains.</title>
        <authorList>
            <person name="Muhterem-Uyar M."/>
            <person name="Wagner M."/>
            <person name="Schmitz-Esser S."/>
            <person name="Stessl B."/>
        </authorList>
    </citation>
    <scope>NUCLEOTIDE SEQUENCE [LARGE SCALE GENOMIC DNA]</scope>
    <source>
        <strain evidence="1 3">7KSM</strain>
    </source>
</reference>
<evidence type="ECO:0000313" key="3">
    <source>
        <dbReference type="Proteomes" id="UP000033536"/>
    </source>
</evidence>
<dbReference type="NCBIfam" id="TIGR04493">
    <property type="entry name" value="microcomp_PduM"/>
    <property type="match status" value="1"/>
</dbReference>
<dbReference type="GO" id="GO:0005198">
    <property type="term" value="F:structural molecule activity"/>
    <property type="evidence" value="ECO:0007669"/>
    <property type="project" value="InterPro"/>
</dbReference>
<dbReference type="InterPro" id="IPR030992">
    <property type="entry name" value="PduM"/>
</dbReference>
<keyword evidence="3" id="KW-1185">Reference proteome</keyword>
<dbReference type="AlphaFoldDB" id="A0A7X1C5G9"/>
<dbReference type="EMBL" id="JAARRG010000001">
    <property type="protein sequence ID" value="MBC1485162.1"/>
    <property type="molecule type" value="Genomic_DNA"/>
</dbReference>
<comment type="caution">
    <text evidence="2">The sequence shown here is derived from an EMBL/GenBank/DDBJ whole genome shotgun (WGS) entry which is preliminary data.</text>
</comment>
<dbReference type="Proteomes" id="UP000523362">
    <property type="component" value="Unassembled WGS sequence"/>
</dbReference>
<accession>A0A7X1C5G9</accession>